<feature type="transmembrane region" description="Helical" evidence="5">
    <location>
        <begin position="59"/>
        <end position="79"/>
    </location>
</feature>
<feature type="transmembrane region" description="Helical" evidence="5">
    <location>
        <begin position="366"/>
        <end position="389"/>
    </location>
</feature>
<evidence type="ECO:0000256" key="5">
    <source>
        <dbReference type="SAM" id="Phobius"/>
    </source>
</evidence>
<dbReference type="PANTHER" id="PTHR42718:SF42">
    <property type="entry name" value="EXPORT PROTEIN"/>
    <property type="match status" value="1"/>
</dbReference>
<protein>
    <submittedName>
        <fullName evidence="7">MFS transporter</fullName>
    </submittedName>
</protein>
<feature type="transmembrane region" description="Helical" evidence="5">
    <location>
        <begin position="145"/>
        <end position="167"/>
    </location>
</feature>
<dbReference type="PROSITE" id="PS50850">
    <property type="entry name" value="MFS"/>
    <property type="match status" value="1"/>
</dbReference>
<evidence type="ECO:0000256" key="3">
    <source>
        <dbReference type="ARBA" id="ARBA00022989"/>
    </source>
</evidence>
<dbReference type="GO" id="GO:0022857">
    <property type="term" value="F:transmembrane transporter activity"/>
    <property type="evidence" value="ECO:0007669"/>
    <property type="project" value="InterPro"/>
</dbReference>
<feature type="domain" description="Major facilitator superfamily (MFS) profile" evidence="6">
    <location>
        <begin position="18"/>
        <end position="505"/>
    </location>
</feature>
<feature type="transmembrane region" description="Helical" evidence="5">
    <location>
        <begin position="173"/>
        <end position="195"/>
    </location>
</feature>
<dbReference type="Gene3D" id="1.20.1720.10">
    <property type="entry name" value="Multidrug resistance protein D"/>
    <property type="match status" value="1"/>
</dbReference>
<dbReference type="Proteomes" id="UP000635245">
    <property type="component" value="Unassembled WGS sequence"/>
</dbReference>
<dbReference type="SUPFAM" id="SSF103473">
    <property type="entry name" value="MFS general substrate transporter"/>
    <property type="match status" value="1"/>
</dbReference>
<feature type="transmembrane region" description="Helical" evidence="5">
    <location>
        <begin position="111"/>
        <end position="133"/>
    </location>
</feature>
<dbReference type="PANTHER" id="PTHR42718">
    <property type="entry name" value="MAJOR FACILITATOR SUPERFAMILY MULTIDRUG TRANSPORTER MFSC"/>
    <property type="match status" value="1"/>
</dbReference>
<feature type="transmembrane region" description="Helical" evidence="5">
    <location>
        <begin position="335"/>
        <end position="354"/>
    </location>
</feature>
<dbReference type="EMBL" id="JAENJH010000001">
    <property type="protein sequence ID" value="MBK1783487.1"/>
    <property type="molecule type" value="Genomic_DNA"/>
</dbReference>
<feature type="transmembrane region" description="Helical" evidence="5">
    <location>
        <begin position="304"/>
        <end position="323"/>
    </location>
</feature>
<organism evidence="7 8">
    <name type="scientific">Prauserella cavernicola</name>
    <dbReference type="NCBI Taxonomy" id="2800127"/>
    <lineage>
        <taxon>Bacteria</taxon>
        <taxon>Bacillati</taxon>
        <taxon>Actinomycetota</taxon>
        <taxon>Actinomycetes</taxon>
        <taxon>Pseudonocardiales</taxon>
        <taxon>Pseudonocardiaceae</taxon>
        <taxon>Prauserella</taxon>
    </lineage>
</organism>
<feature type="transmembrane region" description="Helical" evidence="5">
    <location>
        <begin position="20"/>
        <end position="39"/>
    </location>
</feature>
<accession>A0A934QLS7</accession>
<dbReference type="Gene3D" id="1.20.1250.20">
    <property type="entry name" value="MFS general substrate transporter like domains"/>
    <property type="match status" value="1"/>
</dbReference>
<dbReference type="Pfam" id="PF07690">
    <property type="entry name" value="MFS_1"/>
    <property type="match status" value="1"/>
</dbReference>
<feature type="transmembrane region" description="Helical" evidence="5">
    <location>
        <begin position="86"/>
        <end position="105"/>
    </location>
</feature>
<keyword evidence="8" id="KW-1185">Reference proteome</keyword>
<keyword evidence="4 5" id="KW-0472">Membrane</keyword>
<dbReference type="InterPro" id="IPR011701">
    <property type="entry name" value="MFS"/>
</dbReference>
<name>A0A934QLS7_9PSEU</name>
<evidence type="ECO:0000256" key="4">
    <source>
        <dbReference type="ARBA" id="ARBA00023136"/>
    </source>
</evidence>
<comment type="subcellular location">
    <subcellularLocation>
        <location evidence="1">Cell membrane</location>
        <topology evidence="1">Multi-pass membrane protein</topology>
    </subcellularLocation>
</comment>
<comment type="caution">
    <text evidence="7">The sequence shown here is derived from an EMBL/GenBank/DDBJ whole genome shotgun (WGS) entry which is preliminary data.</text>
</comment>
<feature type="transmembrane region" description="Helical" evidence="5">
    <location>
        <begin position="207"/>
        <end position="225"/>
    </location>
</feature>
<sequence>MRVSAGPAEVLSQSTGRRAWTVGLMCTAVGLVIAMVTIVNTALPSLAADTGVDQAQQTWIVDVYTLVLAALVLPAGALGDRYGRRGVLIIGLFVFAVSCAAPLVADSPTSLIVARATTGLGAALIMPATLSIINASFPPERRGRAIGIWAAVAGLGGLGGLVLAGLLLRHFSWHSVFLAPAALAVVLALACVTVPSSRERNPQRIDTIGAVLSAASIGALVFGILRAADVGWAHAEVLVALVAGVLLGVLFAWFEARTQAPLLDVRLFTNRAFATGALSVTLQFTAAFGALFVMAQYLQLVQGYDALTSGLALWPIAVTLLPLSMASAPLAQRFGLRALTCAGLSILVVGALLLGRLGPQSSYTELAIAVCVLGAGMGITAPAATSAILDNVPPDKYGVASAVNDATREIGAALGIALAGSVLSASYTASVRPSTAALPPEAQELADGSLAGALAIAERSGPAGEPLADAARTAFAEGMWRSELALAAILAAGVVAVAFLRGRRGTA</sequence>
<feature type="transmembrane region" description="Helical" evidence="5">
    <location>
        <begin position="410"/>
        <end position="429"/>
    </location>
</feature>
<feature type="transmembrane region" description="Helical" evidence="5">
    <location>
        <begin position="231"/>
        <end position="254"/>
    </location>
</feature>
<dbReference type="InterPro" id="IPR020846">
    <property type="entry name" value="MFS_dom"/>
</dbReference>
<keyword evidence="2 5" id="KW-0812">Transmembrane</keyword>
<dbReference type="AlphaFoldDB" id="A0A934QLS7"/>
<dbReference type="GO" id="GO:0005886">
    <property type="term" value="C:plasma membrane"/>
    <property type="evidence" value="ECO:0007669"/>
    <property type="project" value="UniProtKB-SubCell"/>
</dbReference>
<evidence type="ECO:0000313" key="7">
    <source>
        <dbReference type="EMBL" id="MBK1783487.1"/>
    </source>
</evidence>
<gene>
    <name evidence="7" type="ORF">JHE00_04045</name>
</gene>
<evidence type="ECO:0000259" key="6">
    <source>
        <dbReference type="PROSITE" id="PS50850"/>
    </source>
</evidence>
<evidence type="ECO:0000256" key="2">
    <source>
        <dbReference type="ARBA" id="ARBA00022692"/>
    </source>
</evidence>
<feature type="transmembrane region" description="Helical" evidence="5">
    <location>
        <begin position="275"/>
        <end position="298"/>
    </location>
</feature>
<evidence type="ECO:0000256" key="1">
    <source>
        <dbReference type="ARBA" id="ARBA00004651"/>
    </source>
</evidence>
<proteinExistence type="predicted"/>
<dbReference type="CDD" id="cd17321">
    <property type="entry name" value="MFS_MMR_MDR_like"/>
    <property type="match status" value="1"/>
</dbReference>
<feature type="transmembrane region" description="Helical" evidence="5">
    <location>
        <begin position="484"/>
        <end position="502"/>
    </location>
</feature>
<evidence type="ECO:0000313" key="8">
    <source>
        <dbReference type="Proteomes" id="UP000635245"/>
    </source>
</evidence>
<keyword evidence="3 5" id="KW-1133">Transmembrane helix</keyword>
<dbReference type="InterPro" id="IPR036259">
    <property type="entry name" value="MFS_trans_sf"/>
</dbReference>
<reference evidence="7" key="1">
    <citation type="submission" date="2020-12" db="EMBL/GenBank/DDBJ databases">
        <title>Prauserella sp. ASG 168, a novel actinomycete isolated from cave rock.</title>
        <authorList>
            <person name="Suriyachadkun C."/>
        </authorList>
    </citation>
    <scope>NUCLEOTIDE SEQUENCE</scope>
    <source>
        <strain evidence="7">ASG 168</strain>
    </source>
</reference>